<evidence type="ECO:0000259" key="8">
    <source>
        <dbReference type="PROSITE" id="PS00623"/>
    </source>
</evidence>
<feature type="binding site" evidence="5">
    <location>
        <position position="259"/>
    </location>
    <ligand>
        <name>FAD</name>
        <dbReference type="ChEBI" id="CHEBI:57692"/>
    </ligand>
</feature>
<feature type="binding site" evidence="5">
    <location>
        <position position="119"/>
    </location>
    <ligand>
        <name>FAD</name>
        <dbReference type="ChEBI" id="CHEBI:57692"/>
    </ligand>
</feature>
<dbReference type="Pfam" id="PF00732">
    <property type="entry name" value="GMC_oxred_N"/>
    <property type="match status" value="1"/>
</dbReference>
<evidence type="ECO:0000256" key="6">
    <source>
        <dbReference type="RuleBase" id="RU003968"/>
    </source>
</evidence>
<feature type="binding site" evidence="5">
    <location>
        <position position="376"/>
    </location>
    <ligand>
        <name>substrate</name>
    </ligand>
</feature>
<protein>
    <submittedName>
        <fullName evidence="10">Jg1425 protein</fullName>
    </submittedName>
</protein>
<keyword evidence="4 5" id="KW-0274">FAD</keyword>
<dbReference type="InterPro" id="IPR012132">
    <property type="entry name" value="GMC_OxRdtase"/>
</dbReference>
<feature type="domain" description="Glucose-methanol-choline oxidoreductase N-terminal" evidence="9">
    <location>
        <begin position="296"/>
        <end position="310"/>
    </location>
</feature>
<evidence type="ECO:0000256" key="2">
    <source>
        <dbReference type="ARBA" id="ARBA00010790"/>
    </source>
</evidence>
<evidence type="ECO:0000256" key="3">
    <source>
        <dbReference type="ARBA" id="ARBA00022630"/>
    </source>
</evidence>
<dbReference type="PROSITE" id="PS00623">
    <property type="entry name" value="GMC_OXRED_1"/>
    <property type="match status" value="1"/>
</dbReference>
<evidence type="ECO:0000256" key="1">
    <source>
        <dbReference type="ARBA" id="ARBA00001974"/>
    </source>
</evidence>
<dbReference type="PANTHER" id="PTHR11552:SF147">
    <property type="entry name" value="CHOLINE DEHYDROGENASE, MITOCHONDRIAL"/>
    <property type="match status" value="1"/>
</dbReference>
<evidence type="ECO:0000313" key="11">
    <source>
        <dbReference type="Proteomes" id="UP000838756"/>
    </source>
</evidence>
<evidence type="ECO:0000256" key="7">
    <source>
        <dbReference type="SAM" id="SignalP"/>
    </source>
</evidence>
<keyword evidence="11" id="KW-1185">Reference proteome</keyword>
<comment type="cofactor">
    <cofactor evidence="1 5">
        <name>FAD</name>
        <dbReference type="ChEBI" id="CHEBI:57692"/>
    </cofactor>
</comment>
<dbReference type="OrthoDB" id="269227at2759"/>
<evidence type="ECO:0000256" key="5">
    <source>
        <dbReference type="PIRSR" id="PIRSR000137-2"/>
    </source>
</evidence>
<comment type="similarity">
    <text evidence="2 6">Belongs to the GMC oxidoreductase family.</text>
</comment>
<dbReference type="AlphaFoldDB" id="A0A8S4RKQ7"/>
<comment type="caution">
    <text evidence="10">The sequence shown here is derived from an EMBL/GenBank/DDBJ whole genome shotgun (WGS) entry which is preliminary data.</text>
</comment>
<dbReference type="Pfam" id="PF05199">
    <property type="entry name" value="GMC_oxred_C"/>
    <property type="match status" value="1"/>
</dbReference>
<feature type="chain" id="PRO_5035931356" evidence="7">
    <location>
        <begin position="31"/>
        <end position="594"/>
    </location>
</feature>
<accession>A0A8S4RKQ7</accession>
<dbReference type="PIRSF" id="PIRSF000137">
    <property type="entry name" value="Alcohol_oxidase"/>
    <property type="match status" value="1"/>
</dbReference>
<evidence type="ECO:0000256" key="4">
    <source>
        <dbReference type="ARBA" id="ARBA00022827"/>
    </source>
</evidence>
<feature type="domain" description="Glucose-methanol-choline oxidoreductase N-terminal" evidence="8">
    <location>
        <begin position="117"/>
        <end position="140"/>
    </location>
</feature>
<name>A0A8S4RKQ7_9NEOP</name>
<dbReference type="Gene3D" id="3.30.560.10">
    <property type="entry name" value="Glucose Oxidase, domain 3"/>
    <property type="match status" value="1"/>
</dbReference>
<organism evidence="10 11">
    <name type="scientific">Pararge aegeria aegeria</name>
    <dbReference type="NCBI Taxonomy" id="348720"/>
    <lineage>
        <taxon>Eukaryota</taxon>
        <taxon>Metazoa</taxon>
        <taxon>Ecdysozoa</taxon>
        <taxon>Arthropoda</taxon>
        <taxon>Hexapoda</taxon>
        <taxon>Insecta</taxon>
        <taxon>Pterygota</taxon>
        <taxon>Neoptera</taxon>
        <taxon>Endopterygota</taxon>
        <taxon>Lepidoptera</taxon>
        <taxon>Glossata</taxon>
        <taxon>Ditrysia</taxon>
        <taxon>Papilionoidea</taxon>
        <taxon>Nymphalidae</taxon>
        <taxon>Satyrinae</taxon>
        <taxon>Satyrini</taxon>
        <taxon>Parargina</taxon>
        <taxon>Pararge</taxon>
    </lineage>
</organism>
<dbReference type="Proteomes" id="UP000838756">
    <property type="component" value="Unassembled WGS sequence"/>
</dbReference>
<evidence type="ECO:0000259" key="9">
    <source>
        <dbReference type="PROSITE" id="PS00624"/>
    </source>
</evidence>
<dbReference type="SUPFAM" id="SSF51905">
    <property type="entry name" value="FAD/NAD(P)-binding domain"/>
    <property type="match status" value="1"/>
</dbReference>
<feature type="signal peptide" evidence="7">
    <location>
        <begin position="1"/>
        <end position="30"/>
    </location>
</feature>
<keyword evidence="3 6" id="KW-0285">Flavoprotein</keyword>
<gene>
    <name evidence="10" type="primary">jg1425</name>
    <name evidence="10" type="ORF">PAEG_LOCUS15682</name>
</gene>
<dbReference type="EMBL" id="CAKXAJ010025369">
    <property type="protein sequence ID" value="CAH2238619.1"/>
    <property type="molecule type" value="Genomic_DNA"/>
</dbReference>
<keyword evidence="7" id="KW-0732">Signal</keyword>
<proteinExistence type="inferred from homology"/>
<dbReference type="GO" id="GO:0050660">
    <property type="term" value="F:flavin adenine dinucleotide binding"/>
    <property type="evidence" value="ECO:0007669"/>
    <property type="project" value="InterPro"/>
</dbReference>
<dbReference type="GO" id="GO:0016614">
    <property type="term" value="F:oxidoreductase activity, acting on CH-OH group of donors"/>
    <property type="evidence" value="ECO:0007669"/>
    <property type="project" value="InterPro"/>
</dbReference>
<dbReference type="InterPro" id="IPR000172">
    <property type="entry name" value="GMC_OxRdtase_N"/>
</dbReference>
<dbReference type="PANTHER" id="PTHR11552">
    <property type="entry name" value="GLUCOSE-METHANOL-CHOLINE GMC OXIDOREDUCTASE"/>
    <property type="match status" value="1"/>
</dbReference>
<evidence type="ECO:0000313" key="10">
    <source>
        <dbReference type="EMBL" id="CAH2238619.1"/>
    </source>
</evidence>
<dbReference type="PROSITE" id="PS00624">
    <property type="entry name" value="GMC_OXRED_2"/>
    <property type="match status" value="1"/>
</dbReference>
<reference evidence="10" key="1">
    <citation type="submission" date="2022-03" db="EMBL/GenBank/DDBJ databases">
        <authorList>
            <person name="Lindestad O."/>
        </authorList>
    </citation>
    <scope>NUCLEOTIDE SEQUENCE</scope>
</reference>
<dbReference type="InterPro" id="IPR007867">
    <property type="entry name" value="GMC_OxRtase_C"/>
</dbReference>
<dbReference type="SUPFAM" id="SSF54373">
    <property type="entry name" value="FAD-linked reductases, C-terminal domain"/>
    <property type="match status" value="1"/>
</dbReference>
<dbReference type="InterPro" id="IPR036188">
    <property type="entry name" value="FAD/NAD-bd_sf"/>
</dbReference>
<sequence>MSVQAILRTQQALSVLAALMLTAHWFPKQAVVVNYEEFDFIIVGAGSAGSVVADRLSECAARRVLVIDAGGDPPLESMTPALFSYLPHTKYDWNFTSENDNYTSQSHSIKALNLTSGRVLGGGSSLNYLMYVRGCAGDYDSWARAVRDDSWSYRNILAYFIKSERLEDPDILSSPDCVFHGTDGFLGVTRENRKETYTYLDAFKEAGHDIVFDVNGRKSIGYTLPLLTVANGIRQTTAYTNLGVNKDRENLHILKNTLVSKILFDENNNAIGVTAITADNRKLTLLANKEVIISAGALNTPKLLMLSGIGPKEHLESMKIKVRSDLPVGMNLQDHVNIIVSIKMEASSAPPVPQNPNQFPIPFVVGYVAINKSRSCAEYQVFNFITPNDSESPSDLCEFNYGYEQSICRHILEAGKGRNTLFVNLNHLHPKSRGRVTLRSNNPQNSPIVNLGTLSDDRDLDDLADYLYDYVQVVNTTYFRNVNAEIVDLNIPRCKGLQFASRPYWRCYALYMTTTMFHYAGTSAMGSVVDGRLRVLRVQRLRVADNSVMPTLISGNTNAAALMIGEKASDMIKRDHPQTGPQHAYYAQYYRRID</sequence>
<dbReference type="Gene3D" id="3.50.50.60">
    <property type="entry name" value="FAD/NAD(P)-binding domain"/>
    <property type="match status" value="1"/>
</dbReference>